<dbReference type="Proteomes" id="UP001596410">
    <property type="component" value="Unassembled WGS sequence"/>
</dbReference>
<evidence type="ECO:0000313" key="9">
    <source>
        <dbReference type="EMBL" id="MFC7063774.1"/>
    </source>
</evidence>
<dbReference type="Gene3D" id="3.20.20.140">
    <property type="entry name" value="Metal-dependent hydrolases"/>
    <property type="match status" value="1"/>
</dbReference>
<accession>A0ABW2ERP2</accession>
<proteinExistence type="inferred from homology"/>
<evidence type="ECO:0000256" key="5">
    <source>
        <dbReference type="ARBA" id="ARBA00022723"/>
    </source>
</evidence>
<dbReference type="InterPro" id="IPR002195">
    <property type="entry name" value="Dihydroorotase_CS"/>
</dbReference>
<evidence type="ECO:0000256" key="2">
    <source>
        <dbReference type="ARBA" id="ARBA00002368"/>
    </source>
</evidence>
<dbReference type="PROSITE" id="PS00482">
    <property type="entry name" value="DIHYDROOROTASE_1"/>
    <property type="match status" value="1"/>
</dbReference>
<evidence type="ECO:0000256" key="6">
    <source>
        <dbReference type="ARBA" id="ARBA00022801"/>
    </source>
</evidence>
<keyword evidence="10" id="KW-1185">Reference proteome</keyword>
<evidence type="ECO:0000313" key="10">
    <source>
        <dbReference type="Proteomes" id="UP001596410"/>
    </source>
</evidence>
<dbReference type="InterPro" id="IPR011059">
    <property type="entry name" value="Metal-dep_hydrolase_composite"/>
</dbReference>
<reference evidence="10" key="1">
    <citation type="journal article" date="2019" name="Int. J. Syst. Evol. Microbiol.">
        <title>The Global Catalogue of Microorganisms (GCM) 10K type strain sequencing project: providing services to taxonomists for standard genome sequencing and annotation.</title>
        <authorList>
            <consortium name="The Broad Institute Genomics Platform"/>
            <consortium name="The Broad Institute Genome Sequencing Center for Infectious Disease"/>
            <person name="Wu L."/>
            <person name="Ma J."/>
        </authorList>
    </citation>
    <scope>NUCLEOTIDE SEQUENCE [LARGE SCALE GENOMIC DNA]</scope>
    <source>
        <strain evidence="10">CGMCC 4.1621</strain>
    </source>
</reference>
<dbReference type="PANTHER" id="PTHR43668:SF4">
    <property type="entry name" value="ALLANTOINASE"/>
    <property type="match status" value="1"/>
</dbReference>
<dbReference type="InterPro" id="IPR050138">
    <property type="entry name" value="DHOase/Allantoinase_Hydrolase"/>
</dbReference>
<feature type="domain" description="Amidohydrolase-related" evidence="8">
    <location>
        <begin position="52"/>
        <end position="393"/>
    </location>
</feature>
<dbReference type="EMBL" id="JBHSZV010000054">
    <property type="protein sequence ID" value="MFC7063774.1"/>
    <property type="molecule type" value="Genomic_DNA"/>
</dbReference>
<dbReference type="RefSeq" id="WP_204711614.1">
    <property type="nucleotide sequence ID" value="NZ_JBHSZV010000054.1"/>
</dbReference>
<comment type="function">
    <text evidence="2">Catalyzes the reversible cyclization of carbamoyl aspartate to dihydroorotate.</text>
</comment>
<name>A0ABW2ERP2_9BACI</name>
<dbReference type="SUPFAM" id="SSF51556">
    <property type="entry name" value="Metallo-dependent hydrolases"/>
    <property type="match status" value="1"/>
</dbReference>
<sequence length="454" mass="49880">MAELNTIIKNGHVVLPGGVKQTDIGVKDGKIALISNNITRSSDHVVHAEDQYIFPGMIDVHVHFNEPGRENWEGIESGSYMMAAGGATTYFDMPLNGIPSTINQDALLQKAEIAKRKSHVDFGLWAGLVPGNQENLSSLARAGAIGFKAFLSPSGNEEFEAADDSTLLKGMKEIAKLNKVLALHSESGPITEYLSQQKLINQQFTANDYAETRPIVAEVEAVERAIYYAEITGCSLHFVHISSKDAVDKIISAKRKGLDVTVETCAHYLLFNHTHLMDHGAIAKCAPPLRDPQEQDKLVQLLIDDKFDIISSDHSPCPFTLKDPSKYHLLEAWGGISGGQFTLLSLIELALLHDIPMEKVANWTAANPAKRFGLSSQGEIKEGMDANLAIIDMNRSFLVSSDNYHAKHKQSLYMDHLYPCRISATYNRGNLVYEDGGKPSLPKGTWLQSQVVAD</sequence>
<keyword evidence="5" id="KW-0479">Metal-binding</keyword>
<evidence type="ECO:0000256" key="7">
    <source>
        <dbReference type="ARBA" id="ARBA00022833"/>
    </source>
</evidence>
<evidence type="ECO:0000256" key="3">
    <source>
        <dbReference type="ARBA" id="ARBA00010286"/>
    </source>
</evidence>
<evidence type="ECO:0000259" key="8">
    <source>
        <dbReference type="Pfam" id="PF01979"/>
    </source>
</evidence>
<comment type="similarity">
    <text evidence="3">Belongs to the metallo-dependent hydrolases superfamily. DHOase family. Class I DHOase subfamily.</text>
</comment>
<evidence type="ECO:0000256" key="1">
    <source>
        <dbReference type="ARBA" id="ARBA00001947"/>
    </source>
</evidence>
<dbReference type="InterPro" id="IPR017593">
    <property type="entry name" value="Allantoinase"/>
</dbReference>
<dbReference type="SUPFAM" id="SSF51338">
    <property type="entry name" value="Composite domain of metallo-dependent hydrolases"/>
    <property type="match status" value="1"/>
</dbReference>
<organism evidence="9 10">
    <name type="scientific">Halobacillus seohaensis</name>
    <dbReference type="NCBI Taxonomy" id="447421"/>
    <lineage>
        <taxon>Bacteria</taxon>
        <taxon>Bacillati</taxon>
        <taxon>Bacillota</taxon>
        <taxon>Bacilli</taxon>
        <taxon>Bacillales</taxon>
        <taxon>Bacillaceae</taxon>
        <taxon>Halobacillus</taxon>
    </lineage>
</organism>
<dbReference type="NCBIfam" id="TIGR03178">
    <property type="entry name" value="allantoinase"/>
    <property type="match status" value="1"/>
</dbReference>
<dbReference type="Pfam" id="PF01979">
    <property type="entry name" value="Amidohydro_1"/>
    <property type="match status" value="1"/>
</dbReference>
<dbReference type="GO" id="GO:0004038">
    <property type="term" value="F:allantoinase activity"/>
    <property type="evidence" value="ECO:0007669"/>
    <property type="project" value="UniProtKB-EC"/>
</dbReference>
<dbReference type="PANTHER" id="PTHR43668">
    <property type="entry name" value="ALLANTOINASE"/>
    <property type="match status" value="1"/>
</dbReference>
<evidence type="ECO:0000256" key="4">
    <source>
        <dbReference type="ARBA" id="ARBA00011881"/>
    </source>
</evidence>
<dbReference type="EC" id="3.5.2.5" evidence="9"/>
<dbReference type="InterPro" id="IPR006680">
    <property type="entry name" value="Amidohydro-rel"/>
</dbReference>
<comment type="cofactor">
    <cofactor evidence="1">
        <name>Zn(2+)</name>
        <dbReference type="ChEBI" id="CHEBI:29105"/>
    </cofactor>
</comment>
<comment type="caution">
    <text evidence="9">The sequence shown here is derived from an EMBL/GenBank/DDBJ whole genome shotgun (WGS) entry which is preliminary data.</text>
</comment>
<dbReference type="Gene3D" id="2.30.40.10">
    <property type="entry name" value="Urease, subunit C, domain 1"/>
    <property type="match status" value="1"/>
</dbReference>
<comment type="subunit">
    <text evidence="4">Homotetramer.</text>
</comment>
<keyword evidence="6 9" id="KW-0378">Hydrolase</keyword>
<protein>
    <submittedName>
        <fullName evidence="9">Allantoinase AllB</fullName>
        <ecNumber evidence="9">3.5.2.5</ecNumber>
    </submittedName>
</protein>
<dbReference type="InterPro" id="IPR032466">
    <property type="entry name" value="Metal_Hydrolase"/>
</dbReference>
<gene>
    <name evidence="9" type="primary">allB</name>
    <name evidence="9" type="ORF">ACFQIC_18405</name>
</gene>
<keyword evidence="7" id="KW-0862">Zinc</keyword>